<dbReference type="PANTHER" id="PTHR16489">
    <property type="entry name" value="GH11727P"/>
    <property type="match status" value="1"/>
</dbReference>
<dbReference type="EMBL" id="OQ865376">
    <property type="protein sequence ID" value="WHV01352.1"/>
    <property type="molecule type" value="Genomic_DNA"/>
</dbReference>
<protein>
    <submittedName>
        <fullName evidence="4">Phosphatase-1 catalytic subunit binding region</fullName>
    </submittedName>
</protein>
<accession>A0AAT9UPZ3</accession>
<gene>
    <name evidence="4" type="ORF">CDPV99-236</name>
</gene>
<dbReference type="InterPro" id="IPR051254">
    <property type="entry name" value="PPP1R15"/>
</dbReference>
<dbReference type="GO" id="GO:0080090">
    <property type="term" value="P:regulation of primary metabolic process"/>
    <property type="evidence" value="ECO:0007669"/>
    <property type="project" value="UniProtKB-ARBA"/>
</dbReference>
<dbReference type="GO" id="GO:0034976">
    <property type="term" value="P:response to endoplasmic reticulum stress"/>
    <property type="evidence" value="ECO:0007669"/>
    <property type="project" value="TreeGrafter"/>
</dbReference>
<keyword evidence="1" id="KW-1114">Inhibition of host interferon signaling pathway by virus</keyword>
<sequence>MEMQERADVKRNMSSKNDKCVDGEKLQDSFQEIALRSEKSQDFIKEVSVEETDSSDEWDESDEDSSCDTAAKNMKLWNMFCRSNDPYNLFKFTAPINKGCYDTTCPIDVVKKSIVTFSETVIEYNVPYEDRKGPWEEIARDRYRFMKRIKETAEIIEFCLSENHRRYILETHLKYENNK</sequence>
<feature type="region of interest" description="Disordered" evidence="2">
    <location>
        <begin position="1"/>
        <end position="23"/>
    </location>
</feature>
<dbReference type="GO" id="GO:0039606">
    <property type="term" value="P:symbiont-mediated suppression of host translation initiation"/>
    <property type="evidence" value="ECO:0007669"/>
    <property type="project" value="UniProtKB-KW"/>
</dbReference>
<feature type="domain" description="Protein phosphatase 1 regulatory subunit 15A/B C-terminal" evidence="3">
    <location>
        <begin position="110"/>
        <end position="169"/>
    </location>
</feature>
<dbReference type="GO" id="GO:0060255">
    <property type="term" value="P:regulation of macromolecule metabolic process"/>
    <property type="evidence" value="ECO:0007669"/>
    <property type="project" value="UniProtKB-ARBA"/>
</dbReference>
<dbReference type="GO" id="GO:0004865">
    <property type="term" value="F:protein serine/threonine phosphatase inhibitor activity"/>
    <property type="evidence" value="ECO:0007669"/>
    <property type="project" value="UniProtKB-KW"/>
</dbReference>
<feature type="compositionally biased region" description="Acidic residues" evidence="2">
    <location>
        <begin position="49"/>
        <end position="66"/>
    </location>
</feature>
<keyword evidence="1" id="KW-1090">Inhibition of host innate immune response by virus</keyword>
<feature type="region of interest" description="Disordered" evidence="2">
    <location>
        <begin position="45"/>
        <end position="66"/>
    </location>
</feature>
<keyword evidence="1" id="KW-0899">Viral immunoevasion</keyword>
<feature type="domain" description="Protein phosphatase 1 regulatory subunit 15A/B C-terminal" evidence="3">
    <location>
        <begin position="26"/>
        <end position="99"/>
    </location>
</feature>
<dbReference type="InterPro" id="IPR019523">
    <property type="entry name" value="Prot_Pase1_reg-su15A/B_C"/>
</dbReference>
<evidence type="ECO:0000256" key="1">
    <source>
        <dbReference type="ARBA" id="ARBA00023107"/>
    </source>
</evidence>
<dbReference type="PANTHER" id="PTHR16489:SF11">
    <property type="entry name" value="PROTEIN PHOSPHATASE 1 REGULATORY SUBUNIT 15B"/>
    <property type="match status" value="1"/>
</dbReference>
<keyword evidence="1" id="KW-0922">Interferon antiviral system evasion</keyword>
<keyword evidence="1" id="KW-1126">Modulation of host PP1 activity by virus</keyword>
<proteinExistence type="predicted"/>
<evidence type="ECO:0000313" key="4">
    <source>
        <dbReference type="EMBL" id="WHV01352.1"/>
    </source>
</evidence>
<keyword evidence="1" id="KW-0945">Host-virus interaction</keyword>
<organism evidence="4">
    <name type="scientific">Condorpox virus</name>
    <dbReference type="NCBI Taxonomy" id="3049970"/>
    <lineage>
        <taxon>Viruses</taxon>
        <taxon>Varidnaviria</taxon>
        <taxon>Bamfordvirae</taxon>
        <taxon>Nucleocytoviricota</taxon>
        <taxon>Pokkesviricetes</taxon>
        <taxon>Chitovirales</taxon>
        <taxon>Poxviridae</taxon>
        <taxon>Chordopoxvirinae</taxon>
        <taxon>Avipoxvirus</taxon>
    </lineage>
</organism>
<evidence type="ECO:0000256" key="2">
    <source>
        <dbReference type="SAM" id="MobiDB-lite"/>
    </source>
</evidence>
<reference evidence="4" key="1">
    <citation type="submission" date="2023-04" db="EMBL/GenBank/DDBJ databases">
        <title>Genomic characterization of avipoxvirus isolates from Andean condor (Vultur gryphus).</title>
        <authorList>
            <person name="Butt S.L."/>
            <person name="Do Nascimento G.M."/>
            <person name="Tripathy D.N."/>
            <person name="Diel D.G."/>
        </authorList>
    </citation>
    <scope>NUCLEOTIDE SEQUENCE</scope>
    <source>
        <strain evidence="4">CDPV99</strain>
    </source>
</reference>
<evidence type="ECO:0000259" key="3">
    <source>
        <dbReference type="Pfam" id="PF10488"/>
    </source>
</evidence>
<dbReference type="Pfam" id="PF10488">
    <property type="entry name" value="PP1c_bdg"/>
    <property type="match status" value="2"/>
</dbReference>
<name>A0AAT9UPZ3_9POXV</name>